<gene>
    <name evidence="1" type="ORF">QFC21_001401</name>
</gene>
<reference evidence="1" key="1">
    <citation type="submission" date="2023-04" db="EMBL/GenBank/DDBJ databases">
        <title>Draft Genome sequencing of Naganishia species isolated from polar environments using Oxford Nanopore Technology.</title>
        <authorList>
            <person name="Leo P."/>
            <person name="Venkateswaran K."/>
        </authorList>
    </citation>
    <scope>NUCLEOTIDE SEQUENCE</scope>
    <source>
        <strain evidence="1">MNA-CCFEE 5423</strain>
    </source>
</reference>
<evidence type="ECO:0000313" key="2">
    <source>
        <dbReference type="Proteomes" id="UP001227268"/>
    </source>
</evidence>
<organism evidence="1 2">
    <name type="scientific">Naganishia friedmannii</name>
    <dbReference type="NCBI Taxonomy" id="89922"/>
    <lineage>
        <taxon>Eukaryota</taxon>
        <taxon>Fungi</taxon>
        <taxon>Dikarya</taxon>
        <taxon>Basidiomycota</taxon>
        <taxon>Agaricomycotina</taxon>
        <taxon>Tremellomycetes</taxon>
        <taxon>Filobasidiales</taxon>
        <taxon>Filobasidiaceae</taxon>
        <taxon>Naganishia</taxon>
    </lineage>
</organism>
<proteinExistence type="predicted"/>
<keyword evidence="2" id="KW-1185">Reference proteome</keyword>
<accession>A0ACC2W5W3</accession>
<evidence type="ECO:0000313" key="1">
    <source>
        <dbReference type="EMBL" id="KAJ9106256.1"/>
    </source>
</evidence>
<name>A0ACC2W5W3_9TREE</name>
<comment type="caution">
    <text evidence="1">The sequence shown here is derived from an EMBL/GenBank/DDBJ whole genome shotgun (WGS) entry which is preliminary data.</text>
</comment>
<dbReference type="EMBL" id="JASBWT010000003">
    <property type="protein sequence ID" value="KAJ9106256.1"/>
    <property type="molecule type" value="Genomic_DNA"/>
</dbReference>
<protein>
    <submittedName>
        <fullName evidence="1">Uncharacterized protein</fullName>
    </submittedName>
</protein>
<dbReference type="Proteomes" id="UP001227268">
    <property type="component" value="Unassembled WGS sequence"/>
</dbReference>
<sequence>MDRPDIALVVKASFNNTSRRITFPSAAKCRLNALFARITESFSLGASSFHIAYTDEDGEDFDIVSEADLTEAVSYFSSGLDADDYGTSLGAPTLYSADWNNAAHDHTSLPVFQPSTRNKIILRVHVVVEYDGPSLSDTASIMESVSESSAGASWAQEESSSSSLSLSENAYTNQTSDYSGIESGRHGQREFRSASTNLRESLQTNGSSAEQFRGNDPHSRTLPTGSSRPNQDSRSFESSESDIYRRSSASMGFSDTRRRHGDPFNESNLRRRTSSRIEDGRVDNALRSLSLNSRPDQYHLDGEQEWNSRSSSHQASLTSLPDPRDSTLSLDRSLDSSTPSASAQRRNNGAPSSSLTSSELGARWIREQTERVRRKLGPVSSPGGSSRRSSMASEEGSDDDQMSIYSEGRGNLELVRETNGKWYYSYSSTDMPGQRSTGGDIPLSERRSMASLEDSAYADNASRRDAQDITSLRLSMTSINTDPFRSERRREDYASSSEVSPIETESLQTPAEVAEEFEEPVGPPGLAPDCSACGVRLEYMRYVCTVCGEGHFWLESDEARQSVCLSAGQDQDSEDSSSSASSGDQTTWAPPRRLSNGTNDLGETSRQPKDRRRNSVESAETSLTPEAPLHRKYARNGYELCPACIELRGIQHTKAMGEIEMNRQGTNGPIQNIRKFGTLNHTYKELLWGAKGWKEIGHQNAQEIHPAHPFLAVPDQKPGARPPPASSSSPIHLPDMPTPVQYPGMHAVKHAGVFCHK</sequence>